<reference evidence="1 2" key="1">
    <citation type="journal article" date="2021" name="Commun. Biol.">
        <title>The genome of Shorea leprosula (Dipterocarpaceae) highlights the ecological relevance of drought in aseasonal tropical rainforests.</title>
        <authorList>
            <person name="Ng K.K.S."/>
            <person name="Kobayashi M.J."/>
            <person name="Fawcett J.A."/>
            <person name="Hatakeyama M."/>
            <person name="Paape T."/>
            <person name="Ng C.H."/>
            <person name="Ang C.C."/>
            <person name="Tnah L.H."/>
            <person name="Lee C.T."/>
            <person name="Nishiyama T."/>
            <person name="Sese J."/>
            <person name="O'Brien M.J."/>
            <person name="Copetti D."/>
            <person name="Mohd Noor M.I."/>
            <person name="Ong R.C."/>
            <person name="Putra M."/>
            <person name="Sireger I.Z."/>
            <person name="Indrioko S."/>
            <person name="Kosugi Y."/>
            <person name="Izuno A."/>
            <person name="Isagi Y."/>
            <person name="Lee S.L."/>
            <person name="Shimizu K.K."/>
        </authorList>
    </citation>
    <scope>NUCLEOTIDE SEQUENCE [LARGE SCALE GENOMIC DNA]</scope>
    <source>
        <strain evidence="1">214</strain>
    </source>
</reference>
<organism evidence="1 2">
    <name type="scientific">Rubroshorea leprosula</name>
    <dbReference type="NCBI Taxonomy" id="152421"/>
    <lineage>
        <taxon>Eukaryota</taxon>
        <taxon>Viridiplantae</taxon>
        <taxon>Streptophyta</taxon>
        <taxon>Embryophyta</taxon>
        <taxon>Tracheophyta</taxon>
        <taxon>Spermatophyta</taxon>
        <taxon>Magnoliopsida</taxon>
        <taxon>eudicotyledons</taxon>
        <taxon>Gunneridae</taxon>
        <taxon>Pentapetalae</taxon>
        <taxon>rosids</taxon>
        <taxon>malvids</taxon>
        <taxon>Malvales</taxon>
        <taxon>Dipterocarpaceae</taxon>
        <taxon>Rubroshorea</taxon>
    </lineage>
</organism>
<dbReference type="AlphaFoldDB" id="A0AAV5KXM7"/>
<accession>A0AAV5KXM7</accession>
<dbReference type="EMBL" id="BPVZ01000084">
    <property type="protein sequence ID" value="GKV29725.1"/>
    <property type="molecule type" value="Genomic_DNA"/>
</dbReference>
<gene>
    <name evidence="1" type="ORF">SLEP1_g38628</name>
</gene>
<protein>
    <recommendedName>
        <fullName evidence="3">50S ribosomal protein L15</fullName>
    </recommendedName>
</protein>
<dbReference type="Proteomes" id="UP001054252">
    <property type="component" value="Unassembled WGS sequence"/>
</dbReference>
<evidence type="ECO:0000313" key="1">
    <source>
        <dbReference type="EMBL" id="GKV29725.1"/>
    </source>
</evidence>
<keyword evidence="2" id="KW-1185">Reference proteome</keyword>
<comment type="caution">
    <text evidence="1">The sequence shown here is derived from an EMBL/GenBank/DDBJ whole genome shotgun (WGS) entry which is preliminary data.</text>
</comment>
<proteinExistence type="predicted"/>
<name>A0AAV5KXM7_9ROSI</name>
<evidence type="ECO:0000313" key="2">
    <source>
        <dbReference type="Proteomes" id="UP001054252"/>
    </source>
</evidence>
<evidence type="ECO:0008006" key="3">
    <source>
        <dbReference type="Google" id="ProtNLM"/>
    </source>
</evidence>
<sequence length="41" mass="4394">MSMSSWAEPQIKVRGGKGKVLKRQLTAVKLTVRGGAKLLGL</sequence>